<organism evidence="12 13">
    <name type="scientific">Pseudomonas oryzihabitans</name>
    <dbReference type="NCBI Taxonomy" id="47885"/>
    <lineage>
        <taxon>Bacteria</taxon>
        <taxon>Pseudomonadati</taxon>
        <taxon>Pseudomonadota</taxon>
        <taxon>Gammaproteobacteria</taxon>
        <taxon>Pseudomonadales</taxon>
        <taxon>Pseudomonadaceae</taxon>
        <taxon>Pseudomonas</taxon>
    </lineage>
</organism>
<dbReference type="GO" id="GO:0003677">
    <property type="term" value="F:DNA binding"/>
    <property type="evidence" value="ECO:0007669"/>
    <property type="project" value="InterPro"/>
</dbReference>
<gene>
    <name evidence="12" type="ORF">QE440_003019</name>
</gene>
<dbReference type="GO" id="GO:0043138">
    <property type="term" value="F:3'-5' DNA helicase activity"/>
    <property type="evidence" value="ECO:0007669"/>
    <property type="project" value="UniProtKB-EC"/>
</dbReference>
<dbReference type="RefSeq" id="WP_309759743.1">
    <property type="nucleotide sequence ID" value="NZ_JAVJAF010000001.1"/>
</dbReference>
<dbReference type="InterPro" id="IPR027417">
    <property type="entry name" value="P-loop_NTPase"/>
</dbReference>
<keyword evidence="4 10" id="KW-0067">ATP-binding</keyword>
<evidence type="ECO:0000256" key="2">
    <source>
        <dbReference type="ARBA" id="ARBA00022801"/>
    </source>
</evidence>
<comment type="catalytic activity">
    <reaction evidence="6">
        <text>Couples ATP hydrolysis with the unwinding of duplex DNA by translocating in the 3'-5' direction.</text>
        <dbReference type="EC" id="5.6.2.4"/>
    </reaction>
</comment>
<name>A0AAJ2BJ87_9PSED</name>
<evidence type="ECO:0000256" key="3">
    <source>
        <dbReference type="ARBA" id="ARBA00022806"/>
    </source>
</evidence>
<comment type="catalytic activity">
    <reaction evidence="9">
        <text>ATP + H2O = ADP + phosphate + H(+)</text>
        <dbReference type="Rhea" id="RHEA:13065"/>
        <dbReference type="ChEBI" id="CHEBI:15377"/>
        <dbReference type="ChEBI" id="CHEBI:15378"/>
        <dbReference type="ChEBI" id="CHEBI:30616"/>
        <dbReference type="ChEBI" id="CHEBI:43474"/>
        <dbReference type="ChEBI" id="CHEBI:456216"/>
        <dbReference type="EC" id="5.6.2.4"/>
    </reaction>
</comment>
<dbReference type="InterPro" id="IPR000212">
    <property type="entry name" value="DNA_helicase_UvrD/REP"/>
</dbReference>
<comment type="caution">
    <text evidence="12">The sequence shown here is derived from an EMBL/GenBank/DDBJ whole genome shotgun (WGS) entry which is preliminary data.</text>
</comment>
<dbReference type="GO" id="GO:0016787">
    <property type="term" value="F:hydrolase activity"/>
    <property type="evidence" value="ECO:0007669"/>
    <property type="project" value="UniProtKB-UniRule"/>
</dbReference>
<dbReference type="PANTHER" id="PTHR11070">
    <property type="entry name" value="UVRD / RECB / PCRA DNA HELICASE FAMILY MEMBER"/>
    <property type="match status" value="1"/>
</dbReference>
<feature type="domain" description="UvrD-like helicase ATP-binding" evidence="11">
    <location>
        <begin position="270"/>
        <end position="582"/>
    </location>
</feature>
<proteinExistence type="predicted"/>
<dbReference type="InterPro" id="IPR014016">
    <property type="entry name" value="UvrD-like_ATP-bd"/>
</dbReference>
<dbReference type="PROSITE" id="PS51198">
    <property type="entry name" value="UVRD_HELICASE_ATP_BIND"/>
    <property type="match status" value="1"/>
</dbReference>
<evidence type="ECO:0000256" key="7">
    <source>
        <dbReference type="ARBA" id="ARBA00034808"/>
    </source>
</evidence>
<evidence type="ECO:0000256" key="1">
    <source>
        <dbReference type="ARBA" id="ARBA00022741"/>
    </source>
</evidence>
<protein>
    <recommendedName>
        <fullName evidence="7">DNA 3'-5' helicase</fullName>
        <ecNumber evidence="7">5.6.2.4</ecNumber>
    </recommendedName>
    <alternativeName>
        <fullName evidence="8">DNA 3'-5' helicase II</fullName>
    </alternativeName>
</protein>
<reference evidence="12" key="1">
    <citation type="submission" date="2023-08" db="EMBL/GenBank/DDBJ databases">
        <title>Functional and genomic diversity of the sorghum phyllosphere microbiome.</title>
        <authorList>
            <person name="Shade A."/>
        </authorList>
    </citation>
    <scope>NUCLEOTIDE SEQUENCE</scope>
    <source>
        <strain evidence="12">SORGH_AS_0201</strain>
    </source>
</reference>
<keyword evidence="3 10" id="KW-0347">Helicase</keyword>
<dbReference type="AlphaFoldDB" id="A0AAJ2BJ87"/>
<evidence type="ECO:0000313" key="13">
    <source>
        <dbReference type="Proteomes" id="UP001268036"/>
    </source>
</evidence>
<accession>A0AAJ2BJ87</accession>
<evidence type="ECO:0000259" key="11">
    <source>
        <dbReference type="PROSITE" id="PS51198"/>
    </source>
</evidence>
<evidence type="ECO:0000256" key="9">
    <source>
        <dbReference type="ARBA" id="ARBA00048988"/>
    </source>
</evidence>
<dbReference type="EC" id="5.6.2.4" evidence="7"/>
<dbReference type="SUPFAM" id="SSF52540">
    <property type="entry name" value="P-loop containing nucleoside triphosphate hydrolases"/>
    <property type="match status" value="1"/>
</dbReference>
<keyword evidence="2 10" id="KW-0378">Hydrolase</keyword>
<dbReference type="Pfam" id="PF00580">
    <property type="entry name" value="UvrD-helicase"/>
    <property type="match status" value="1"/>
</dbReference>
<evidence type="ECO:0000256" key="4">
    <source>
        <dbReference type="ARBA" id="ARBA00022840"/>
    </source>
</evidence>
<dbReference type="GO" id="GO:0005524">
    <property type="term" value="F:ATP binding"/>
    <property type="evidence" value="ECO:0007669"/>
    <property type="project" value="UniProtKB-UniRule"/>
</dbReference>
<sequence length="877" mass="99902">MSTNIRYVEHRDFRENIQRLTKAGGTYQKAADLIKVLFANIHLGERNPFQHLKTTNHGETRLSKCVKYDLSGACRLITIQDNNIVFLLFAGNHGDADKWLDRHKDIQFSVDKTGTVELVPQSASLTNTITFENANSWHLEKLYKLINPSSLFDRILEKVPRSTSRKLEEVTGAHSEEEILITAKEISEANISEAIYDTFVLLKADKIKDAHNRLKLALGDVSNLESLSTPEIKTVKFGDSLIEFRPDDSEFLARADQIMKGGNYKSWMLFMHPEQEKIATANLNGPAKLVGVSGSGKTCVVVRRAVWLAFQNPSERILVLTLNRPLSTLTHDLIKASAPEELLQNIEVLPFFKICQNLLAKFEPENVKIHDDRAWKSGEHIDEVWTEFYRCEVNNSDASILLPLHVSLISRGINSEHYIREEFDWIRSSFPKAKREEYLKIEREGRVIPFDADARSRILKALDFWENKMKAIGVCDYLGLATELYKHKEKIKSQYRSVIVDECQDFGTIELEIIRLLTPKNTNDIFLCGDPAQRVHTKRQSIKAAGIDTHASRSMALHKNYRNTRDILQAAFHILNQNLHLEHLSLEDFEFLDPELADRSGNTPLILKASSIEQEFRYTLNYIEQAISENPGTKGCISYCGYSNYEIETLAKLINIPVLDGSVNIDENDIFLSDLEQTKGFEFDYMAILNCTQHALPDPAAPKEEQFRDISKFYIAMTRTKQQLILSFHDTKSDLLANSESHFLEDDWASWLENCTKDCEFAPLRLESSRGEGTDTSTNLSGLRFIYHSDAIGLSTRAIDAITRLVDGIGLRDNRGPKKWKTVEAMLIDMKKLPWLRNKIGAATYDEIIKSKFARKLLSPTKIAPKNPILSFTKQEA</sequence>
<dbReference type="Gene3D" id="3.40.50.300">
    <property type="entry name" value="P-loop containing nucleotide triphosphate hydrolases"/>
    <property type="match status" value="2"/>
</dbReference>
<dbReference type="GO" id="GO:0000725">
    <property type="term" value="P:recombinational repair"/>
    <property type="evidence" value="ECO:0007669"/>
    <property type="project" value="TreeGrafter"/>
</dbReference>
<evidence type="ECO:0000256" key="5">
    <source>
        <dbReference type="ARBA" id="ARBA00023235"/>
    </source>
</evidence>
<evidence type="ECO:0000256" key="6">
    <source>
        <dbReference type="ARBA" id="ARBA00034617"/>
    </source>
</evidence>
<dbReference type="InterPro" id="IPR014017">
    <property type="entry name" value="DNA_helicase_UvrD-like_C"/>
</dbReference>
<keyword evidence="5" id="KW-0413">Isomerase</keyword>
<keyword evidence="1 10" id="KW-0547">Nucleotide-binding</keyword>
<evidence type="ECO:0000256" key="10">
    <source>
        <dbReference type="PROSITE-ProRule" id="PRU00560"/>
    </source>
</evidence>
<evidence type="ECO:0000313" key="12">
    <source>
        <dbReference type="EMBL" id="MDR6235278.1"/>
    </source>
</evidence>
<dbReference type="Pfam" id="PF13361">
    <property type="entry name" value="UvrD_C"/>
    <property type="match status" value="1"/>
</dbReference>
<evidence type="ECO:0000256" key="8">
    <source>
        <dbReference type="ARBA" id="ARBA00034923"/>
    </source>
</evidence>
<dbReference type="PANTHER" id="PTHR11070:SF2">
    <property type="entry name" value="ATP-DEPENDENT DNA HELICASE SRS2"/>
    <property type="match status" value="1"/>
</dbReference>
<dbReference type="EMBL" id="JAVJAF010000001">
    <property type="protein sequence ID" value="MDR6235278.1"/>
    <property type="molecule type" value="Genomic_DNA"/>
</dbReference>
<dbReference type="Proteomes" id="UP001268036">
    <property type="component" value="Unassembled WGS sequence"/>
</dbReference>
<feature type="binding site" evidence="10">
    <location>
        <begin position="291"/>
        <end position="298"/>
    </location>
    <ligand>
        <name>ATP</name>
        <dbReference type="ChEBI" id="CHEBI:30616"/>
    </ligand>
</feature>